<keyword evidence="2" id="KW-1133">Transmembrane helix</keyword>
<sequence>MSGDTVTFLTCQLMSYIQQSGSGFIPSLLTEGSLLGLVPRLQQGVVKLSKRRDVIPEAGKGCPHWKQGGPNGTPPQQMYPTYGPQFAPAAGYPTAAQYPGPAPAPHGAPPGPPHIHHPVAAVPPHVRGTPPPAPAPCNNQSHIHLQQEPQQQSVTSVMEAYGEAATGPPMSHHNHGSLDDRTQRQKQKLQDKLSKRHKDGGYPHHRVSEIENRSVLIQLSPPECNQQEFDIYPSEFRYELWLSEKGRDGKYKLVYRNYTVALAFSGDATEITLKDLKPATEYHLRVCSLLDDLKGDQTEAVSFKTDACEADPPQPPKLSSRTRTSLLLKWNATSDNGSKISSYALECDQSRDQGFVEVYNGIQRQFKVAKLAASTGYTFRLAAINAMGKSDYSDTVIFYTSGSVPATPDAPTLTEAFVHALTITWTRRANDDQFTLQMEDETTGHGFLPVFSGPELSNRIKNLKRNTAYKFRLRASNEEGDSKWSETVCYHTLPDKPAASPRPQLKGRAHAASFRVAWEPPKDNGGAEIVTYLLELDHGRGYECMYEGLDREFHFDHLHPGRQYRVRVCCFSAGGRSEWSDVLVVSTLAVAPGPCPAPKLQGKPRANFLHLRWDQPDYDGGAAIQEYEVLMTNPDNTTRNVYAGRDQECAVAGLLPGRPYLFQVRPTNKAGAGPWSDIFEVVSGAGVPDPPKPPVVYCRSAHGAVVSWEEPVNNGATVTEYRLEWQYPQDGGDFAQLYIGPTLSYEVRSLTPATLYNFRVQALNSAGAGPFSGITNCVMPSSSPGAVVSLRASATATSIHLMWKEPVNNGSAVTSYNIDIGEKYLISVDNTLGYDVDDLTPETTYKIRVQAVNSIGVGAFSTPIKVTTRSLPPSPPCIECVSAGPNNLKLKWGDGKNPDLIQYCLEMLRDNGSFHPIFHGTSHGHKVNKLAELTDYQLRIYASNEVGDGPYSCTYTFRTTKAPPPAVRPPKICDITTSSCTVEWTACKPMGRDTLVYVLQLQCRNQEYTQVFRGSQTSYTLTKLQPKTDYAVRVCAVRLCSSSSSAGEASDVSTATADLTGAFSPGVSFTTLSPSPVTTATTLAPGGGLLTGRLTAERKQLSDQQWAMIILLGFTVCAIVIAFIAQQIIAYTSHSGGGATDSTEP</sequence>
<dbReference type="PROSITE" id="PS50853">
    <property type="entry name" value="FN3"/>
    <property type="match status" value="9"/>
</dbReference>
<feature type="domain" description="Fibronectin type-III" evidence="3">
    <location>
        <begin position="966"/>
        <end position="1060"/>
    </location>
</feature>
<feature type="region of interest" description="Disordered" evidence="1">
    <location>
        <begin position="164"/>
        <end position="205"/>
    </location>
</feature>
<evidence type="ECO:0000313" key="5">
    <source>
        <dbReference type="Proteomes" id="UP001209878"/>
    </source>
</evidence>
<name>A0AAD9KM41_RIDPI</name>
<keyword evidence="5" id="KW-1185">Reference proteome</keyword>
<evidence type="ECO:0000313" key="4">
    <source>
        <dbReference type="EMBL" id="KAK2174124.1"/>
    </source>
</evidence>
<protein>
    <recommendedName>
        <fullName evidence="3">Fibronectin type-III domain-containing protein</fullName>
    </recommendedName>
</protein>
<feature type="domain" description="Fibronectin type-III" evidence="3">
    <location>
        <begin position="690"/>
        <end position="782"/>
    </location>
</feature>
<feature type="domain" description="Fibronectin type-III" evidence="3">
    <location>
        <begin position="872"/>
        <end position="963"/>
    </location>
</feature>
<dbReference type="InterPro" id="IPR050617">
    <property type="entry name" value="E3_ligase_FN3/SPRY"/>
</dbReference>
<dbReference type="EMBL" id="JAODUO010000826">
    <property type="protein sequence ID" value="KAK2174124.1"/>
    <property type="molecule type" value="Genomic_DNA"/>
</dbReference>
<reference evidence="4" key="1">
    <citation type="journal article" date="2023" name="Mol. Biol. Evol.">
        <title>Third-Generation Sequencing Reveals the Adaptive Role of the Epigenome in Three Deep-Sea Polychaetes.</title>
        <authorList>
            <person name="Perez M."/>
            <person name="Aroh O."/>
            <person name="Sun Y."/>
            <person name="Lan Y."/>
            <person name="Juniper S.K."/>
            <person name="Young C.R."/>
            <person name="Angers B."/>
            <person name="Qian P.Y."/>
        </authorList>
    </citation>
    <scope>NUCLEOTIDE SEQUENCE</scope>
    <source>
        <strain evidence="4">R07B-5</strain>
    </source>
</reference>
<dbReference type="InterPro" id="IPR013783">
    <property type="entry name" value="Ig-like_fold"/>
</dbReference>
<feature type="domain" description="Fibronectin type-III" evidence="3">
    <location>
        <begin position="499"/>
        <end position="590"/>
    </location>
</feature>
<dbReference type="PANTHER" id="PTHR24099:SF11">
    <property type="entry name" value="FIBRONECTIN TYPE III DOMAIN-CONTAINING 3BA-RELATED"/>
    <property type="match status" value="1"/>
</dbReference>
<keyword evidence="2" id="KW-0812">Transmembrane</keyword>
<dbReference type="AlphaFoldDB" id="A0AAD9KM41"/>
<dbReference type="Proteomes" id="UP001209878">
    <property type="component" value="Unassembled WGS sequence"/>
</dbReference>
<comment type="caution">
    <text evidence="4">The sequence shown here is derived from an EMBL/GenBank/DDBJ whole genome shotgun (WGS) entry which is preliminary data.</text>
</comment>
<dbReference type="SMART" id="SM00060">
    <property type="entry name" value="FN3"/>
    <property type="match status" value="9"/>
</dbReference>
<evidence type="ECO:0000256" key="2">
    <source>
        <dbReference type="SAM" id="Phobius"/>
    </source>
</evidence>
<proteinExistence type="predicted"/>
<dbReference type="CDD" id="cd00063">
    <property type="entry name" value="FN3"/>
    <property type="match status" value="9"/>
</dbReference>
<feature type="transmembrane region" description="Helical" evidence="2">
    <location>
        <begin position="1106"/>
        <end position="1125"/>
    </location>
</feature>
<evidence type="ECO:0000256" key="1">
    <source>
        <dbReference type="SAM" id="MobiDB-lite"/>
    </source>
</evidence>
<feature type="domain" description="Fibronectin type-III" evidence="3">
    <location>
        <begin position="407"/>
        <end position="495"/>
    </location>
</feature>
<dbReference type="Pfam" id="PF00041">
    <property type="entry name" value="fn3"/>
    <property type="match status" value="6"/>
</dbReference>
<feature type="domain" description="Fibronectin type-III" evidence="3">
    <location>
        <begin position="783"/>
        <end position="871"/>
    </location>
</feature>
<feature type="domain" description="Fibronectin type-III" evidence="3">
    <location>
        <begin position="199"/>
        <end position="308"/>
    </location>
</feature>
<evidence type="ECO:0000259" key="3">
    <source>
        <dbReference type="PROSITE" id="PS50853"/>
    </source>
</evidence>
<feature type="domain" description="Fibronectin type-III" evidence="3">
    <location>
        <begin position="594"/>
        <end position="686"/>
    </location>
</feature>
<dbReference type="SUPFAM" id="SSF49265">
    <property type="entry name" value="Fibronectin type III"/>
    <property type="match status" value="5"/>
</dbReference>
<keyword evidence="2" id="KW-0472">Membrane</keyword>
<organism evidence="4 5">
    <name type="scientific">Ridgeia piscesae</name>
    <name type="common">Tubeworm</name>
    <dbReference type="NCBI Taxonomy" id="27915"/>
    <lineage>
        <taxon>Eukaryota</taxon>
        <taxon>Metazoa</taxon>
        <taxon>Spiralia</taxon>
        <taxon>Lophotrochozoa</taxon>
        <taxon>Annelida</taxon>
        <taxon>Polychaeta</taxon>
        <taxon>Sedentaria</taxon>
        <taxon>Canalipalpata</taxon>
        <taxon>Sabellida</taxon>
        <taxon>Siboglinidae</taxon>
        <taxon>Ridgeia</taxon>
    </lineage>
</organism>
<dbReference type="Gene3D" id="2.60.40.10">
    <property type="entry name" value="Immunoglobulins"/>
    <property type="match status" value="9"/>
</dbReference>
<dbReference type="InterPro" id="IPR036116">
    <property type="entry name" value="FN3_sf"/>
</dbReference>
<feature type="compositionally biased region" description="Basic and acidic residues" evidence="1">
    <location>
        <begin position="176"/>
        <end position="205"/>
    </location>
</feature>
<gene>
    <name evidence="4" type="ORF">NP493_825g01015</name>
</gene>
<dbReference type="FunFam" id="2.60.40.10:FF:000373">
    <property type="entry name" value="fibronectin type-III domain-containing protein 3A isoform X1"/>
    <property type="match status" value="1"/>
</dbReference>
<dbReference type="InterPro" id="IPR003961">
    <property type="entry name" value="FN3_dom"/>
</dbReference>
<accession>A0AAD9KM41</accession>
<dbReference type="PANTHER" id="PTHR24099">
    <property type="entry name" value="E3 UBIQUITIN-PROTEIN LIGASE TRIM36-RELATED"/>
    <property type="match status" value="1"/>
</dbReference>
<feature type="domain" description="Fibronectin type-III" evidence="3">
    <location>
        <begin position="312"/>
        <end position="403"/>
    </location>
</feature>